<name>A0AAD7AYV5_9AGAR</name>
<comment type="caution">
    <text evidence="1">The sequence shown here is derived from an EMBL/GenBank/DDBJ whole genome shotgun (WGS) entry which is preliminary data.</text>
</comment>
<feature type="non-terminal residue" evidence="1">
    <location>
        <position position="288"/>
    </location>
</feature>
<dbReference type="Proteomes" id="UP001221142">
    <property type="component" value="Unassembled WGS sequence"/>
</dbReference>
<dbReference type="AlphaFoldDB" id="A0AAD7AYV5"/>
<evidence type="ECO:0000313" key="1">
    <source>
        <dbReference type="EMBL" id="KAJ7604744.1"/>
    </source>
</evidence>
<evidence type="ECO:0000313" key="2">
    <source>
        <dbReference type="Proteomes" id="UP001221142"/>
    </source>
</evidence>
<proteinExistence type="predicted"/>
<keyword evidence="2" id="KW-1185">Reference proteome</keyword>
<accession>A0AAD7AYV5</accession>
<dbReference type="EMBL" id="JARKIF010000092">
    <property type="protein sequence ID" value="KAJ7604744.1"/>
    <property type="molecule type" value="Genomic_DNA"/>
</dbReference>
<protein>
    <submittedName>
        <fullName evidence="1">Uncharacterized protein</fullName>
    </submittedName>
</protein>
<reference evidence="1" key="1">
    <citation type="submission" date="2023-03" db="EMBL/GenBank/DDBJ databases">
        <title>Massive genome expansion in bonnet fungi (Mycena s.s.) driven by repeated elements and novel gene families across ecological guilds.</title>
        <authorList>
            <consortium name="Lawrence Berkeley National Laboratory"/>
            <person name="Harder C.B."/>
            <person name="Miyauchi S."/>
            <person name="Viragh M."/>
            <person name="Kuo A."/>
            <person name="Thoen E."/>
            <person name="Andreopoulos B."/>
            <person name="Lu D."/>
            <person name="Skrede I."/>
            <person name="Drula E."/>
            <person name="Henrissat B."/>
            <person name="Morin E."/>
            <person name="Kohler A."/>
            <person name="Barry K."/>
            <person name="LaButti K."/>
            <person name="Morin E."/>
            <person name="Salamov A."/>
            <person name="Lipzen A."/>
            <person name="Mereny Z."/>
            <person name="Hegedus B."/>
            <person name="Baldrian P."/>
            <person name="Stursova M."/>
            <person name="Weitz H."/>
            <person name="Taylor A."/>
            <person name="Grigoriev I.V."/>
            <person name="Nagy L.G."/>
            <person name="Martin F."/>
            <person name="Kauserud H."/>
        </authorList>
    </citation>
    <scope>NUCLEOTIDE SEQUENCE</scope>
    <source>
        <strain evidence="1">9284</strain>
    </source>
</reference>
<sequence length="288" mass="33017">PPSQFATGIHHIYGTQCALLWGGRNGIGYGSTWANMNENRAPLTIMITVNEDECMVPCFAYLSANITIPTQAEFLRQAKGLVEQMARDLIDVKVTAGLEEFEDELLAQAQLVIDAEDGWRPAFFMIDKSRAGRFHFKGALLSDLPAVFPGIIIRICQFHVMQAILRWERDHGGSGENLQRPTLSLLRKHQLLYAVRELQRCRNPDDWDGYTQRFRQRLEAIAEGSSTTATQLWSYFEHNWFIVEWRAYWTDMGLPIGANRDGMLSTNNWTERAFKTFHQVFLGNRTNK</sequence>
<feature type="non-terminal residue" evidence="1">
    <location>
        <position position="1"/>
    </location>
</feature>
<organism evidence="1 2">
    <name type="scientific">Roridomyces roridus</name>
    <dbReference type="NCBI Taxonomy" id="1738132"/>
    <lineage>
        <taxon>Eukaryota</taxon>
        <taxon>Fungi</taxon>
        <taxon>Dikarya</taxon>
        <taxon>Basidiomycota</taxon>
        <taxon>Agaricomycotina</taxon>
        <taxon>Agaricomycetes</taxon>
        <taxon>Agaricomycetidae</taxon>
        <taxon>Agaricales</taxon>
        <taxon>Marasmiineae</taxon>
        <taxon>Mycenaceae</taxon>
        <taxon>Roridomyces</taxon>
    </lineage>
</organism>
<gene>
    <name evidence="1" type="ORF">FB45DRAFT_699245</name>
</gene>